<sequence>MLSKRFAVATKTNGRHRGKRDERAALPNRVELAIRMSVMVAFNVETDLGIANGSHGEITKIVLDERETGFTPTAPIVELAYPPTYIIVKMNHTKAVQLAGLEKNILPLVPLERTFTITHGKGQKSIKRRQLTITPAYSLTDYRSQGHTIANSIIDIGTPPTGSPWARTIPRSWLR</sequence>
<name>A0A1J8Q8N7_9AGAM</name>
<proteinExistence type="predicted"/>
<protein>
    <submittedName>
        <fullName evidence="2">Uncharacterized protein</fullName>
    </submittedName>
</protein>
<comment type="caution">
    <text evidence="2">The sequence shown here is derived from an EMBL/GenBank/DDBJ whole genome shotgun (WGS) entry which is preliminary data.</text>
</comment>
<dbReference type="Proteomes" id="UP000183567">
    <property type="component" value="Unassembled WGS sequence"/>
</dbReference>
<gene>
    <name evidence="2" type="ORF">AZE42_06583</name>
</gene>
<dbReference type="AlphaFoldDB" id="A0A1J8Q8N7"/>
<dbReference type="OrthoDB" id="2986975at2759"/>
<keyword evidence="3" id="KW-1185">Reference proteome</keyword>
<reference evidence="2 3" key="1">
    <citation type="submission" date="2016-03" db="EMBL/GenBank/DDBJ databases">
        <title>Comparative genomics of the ectomycorrhizal sister species Rhizopogon vinicolor and Rhizopogon vesiculosus (Basidiomycota: Boletales) reveals a divergence of the mating type B locus.</title>
        <authorList>
            <person name="Mujic A.B."/>
            <person name="Kuo A."/>
            <person name="Tritt A."/>
            <person name="Lipzen A."/>
            <person name="Chen C."/>
            <person name="Johnson J."/>
            <person name="Sharma A."/>
            <person name="Barry K."/>
            <person name="Grigoriev I.V."/>
            <person name="Spatafora J.W."/>
        </authorList>
    </citation>
    <scope>NUCLEOTIDE SEQUENCE [LARGE SCALE GENOMIC DNA]</scope>
    <source>
        <strain evidence="2 3">AM-OR11-056</strain>
    </source>
</reference>
<accession>A0A1J8Q8N7</accession>
<feature type="region of interest" description="Disordered" evidence="1">
    <location>
        <begin position="1"/>
        <end position="20"/>
    </location>
</feature>
<evidence type="ECO:0000313" key="2">
    <source>
        <dbReference type="EMBL" id="OJA16339.1"/>
    </source>
</evidence>
<organism evidence="2 3">
    <name type="scientific">Rhizopogon vesiculosus</name>
    <dbReference type="NCBI Taxonomy" id="180088"/>
    <lineage>
        <taxon>Eukaryota</taxon>
        <taxon>Fungi</taxon>
        <taxon>Dikarya</taxon>
        <taxon>Basidiomycota</taxon>
        <taxon>Agaricomycotina</taxon>
        <taxon>Agaricomycetes</taxon>
        <taxon>Agaricomycetidae</taxon>
        <taxon>Boletales</taxon>
        <taxon>Suillineae</taxon>
        <taxon>Rhizopogonaceae</taxon>
        <taxon>Rhizopogon</taxon>
    </lineage>
</organism>
<dbReference type="EMBL" id="LVVM01002647">
    <property type="protein sequence ID" value="OJA16339.1"/>
    <property type="molecule type" value="Genomic_DNA"/>
</dbReference>
<evidence type="ECO:0000313" key="3">
    <source>
        <dbReference type="Proteomes" id="UP000183567"/>
    </source>
</evidence>
<evidence type="ECO:0000256" key="1">
    <source>
        <dbReference type="SAM" id="MobiDB-lite"/>
    </source>
</evidence>